<organism evidence="4 5">
    <name type="scientific">Pontibacter toksunensis</name>
    <dbReference type="NCBI Taxonomy" id="1332631"/>
    <lineage>
        <taxon>Bacteria</taxon>
        <taxon>Pseudomonadati</taxon>
        <taxon>Bacteroidota</taxon>
        <taxon>Cytophagia</taxon>
        <taxon>Cytophagales</taxon>
        <taxon>Hymenobacteraceae</taxon>
        <taxon>Pontibacter</taxon>
    </lineage>
</organism>
<dbReference type="InterPro" id="IPR054422">
    <property type="entry name" value="TetR-like_HI_0893_C"/>
</dbReference>
<feature type="DNA-binding region" description="H-T-H motif" evidence="2">
    <location>
        <begin position="28"/>
        <end position="47"/>
    </location>
</feature>
<dbReference type="InterPro" id="IPR036271">
    <property type="entry name" value="Tet_transcr_reg_TetR-rel_C_sf"/>
</dbReference>
<feature type="domain" description="HTH tetR-type" evidence="3">
    <location>
        <begin position="5"/>
        <end position="65"/>
    </location>
</feature>
<keyword evidence="5" id="KW-1185">Reference proteome</keyword>
<comment type="caution">
    <text evidence="4">The sequence shown here is derived from an EMBL/GenBank/DDBJ whole genome shotgun (WGS) entry which is preliminary data.</text>
</comment>
<gene>
    <name evidence="4" type="ORF">ACFS7Z_02395</name>
</gene>
<dbReference type="SUPFAM" id="SSF46689">
    <property type="entry name" value="Homeodomain-like"/>
    <property type="match status" value="1"/>
</dbReference>
<dbReference type="Gene3D" id="1.10.357.10">
    <property type="entry name" value="Tetracycline Repressor, domain 2"/>
    <property type="match status" value="1"/>
</dbReference>
<dbReference type="InterPro" id="IPR009057">
    <property type="entry name" value="Homeodomain-like_sf"/>
</dbReference>
<dbReference type="Proteomes" id="UP001597641">
    <property type="component" value="Unassembled WGS sequence"/>
</dbReference>
<name>A0ABW6BN80_9BACT</name>
<protein>
    <submittedName>
        <fullName evidence="4">TetR/AcrR family transcriptional regulator</fullName>
    </submittedName>
</protein>
<evidence type="ECO:0000256" key="2">
    <source>
        <dbReference type="PROSITE-ProRule" id="PRU00335"/>
    </source>
</evidence>
<dbReference type="InterPro" id="IPR050109">
    <property type="entry name" value="HTH-type_TetR-like_transc_reg"/>
</dbReference>
<dbReference type="PANTHER" id="PTHR30055:SF207">
    <property type="entry name" value="HTH-TYPE TRANSCRIPTIONAL REPRESSOR FATR"/>
    <property type="match status" value="1"/>
</dbReference>
<evidence type="ECO:0000313" key="5">
    <source>
        <dbReference type="Proteomes" id="UP001597641"/>
    </source>
</evidence>
<dbReference type="InterPro" id="IPR001647">
    <property type="entry name" value="HTH_TetR"/>
</dbReference>
<dbReference type="PROSITE" id="PS50977">
    <property type="entry name" value="HTH_TETR_2"/>
    <property type="match status" value="1"/>
</dbReference>
<reference evidence="5" key="1">
    <citation type="journal article" date="2019" name="Int. J. Syst. Evol. Microbiol.">
        <title>The Global Catalogue of Microorganisms (GCM) 10K type strain sequencing project: providing services to taxonomists for standard genome sequencing and annotation.</title>
        <authorList>
            <consortium name="The Broad Institute Genomics Platform"/>
            <consortium name="The Broad Institute Genome Sequencing Center for Infectious Disease"/>
            <person name="Wu L."/>
            <person name="Ma J."/>
        </authorList>
    </citation>
    <scope>NUCLEOTIDE SEQUENCE [LARGE SCALE GENOMIC DNA]</scope>
    <source>
        <strain evidence="5">KCTC 23984</strain>
    </source>
</reference>
<evidence type="ECO:0000256" key="1">
    <source>
        <dbReference type="ARBA" id="ARBA00023125"/>
    </source>
</evidence>
<evidence type="ECO:0000259" key="3">
    <source>
        <dbReference type="PROSITE" id="PS50977"/>
    </source>
</evidence>
<dbReference type="SUPFAM" id="SSF48498">
    <property type="entry name" value="Tetracyclin repressor-like, C-terminal domain"/>
    <property type="match status" value="1"/>
</dbReference>
<sequence length="190" mass="21780">MEPVADKKKAILESTLELVKENGFHGTPMSMVAKKAGVAAGTIYHYFDSKDRLICELYSYVRQQSIQAIVTVDDTTLPYQERFFAIWWSLYSFYINNPNVLRFFEQFVNSPYNAKMEEIRNDEFHKLLYCFFRGGIEQGHLRPVNPEILGVLVHGSIITTAKVYGSGKIPFGDEELKQIAQILWDGISVQ</sequence>
<dbReference type="Pfam" id="PF22604">
    <property type="entry name" value="TetR_HI_0893_C"/>
    <property type="match status" value="1"/>
</dbReference>
<evidence type="ECO:0000313" key="4">
    <source>
        <dbReference type="EMBL" id="MFD2999195.1"/>
    </source>
</evidence>
<proteinExistence type="predicted"/>
<dbReference type="PANTHER" id="PTHR30055">
    <property type="entry name" value="HTH-TYPE TRANSCRIPTIONAL REGULATOR RUTR"/>
    <property type="match status" value="1"/>
</dbReference>
<accession>A0ABW6BN80</accession>
<dbReference type="EMBL" id="JBHUOX010000001">
    <property type="protein sequence ID" value="MFD2999195.1"/>
    <property type="molecule type" value="Genomic_DNA"/>
</dbReference>
<dbReference type="Pfam" id="PF00440">
    <property type="entry name" value="TetR_N"/>
    <property type="match status" value="1"/>
</dbReference>
<keyword evidence="1 2" id="KW-0238">DNA-binding</keyword>
<dbReference type="PRINTS" id="PR00455">
    <property type="entry name" value="HTHTETR"/>
</dbReference>